<comment type="caution">
    <text evidence="4">The sequence shown here is derived from an EMBL/GenBank/DDBJ whole genome shotgun (WGS) entry which is preliminary data.</text>
</comment>
<evidence type="ECO:0000313" key="4">
    <source>
        <dbReference type="EMBL" id="PIN06645.1"/>
    </source>
</evidence>
<dbReference type="PANTHER" id="PTHR31065">
    <property type="entry name" value="PLATZ TRANSCRIPTION FACTOR FAMILY PROTEIN"/>
    <property type="match status" value="1"/>
</dbReference>
<dbReference type="Gene3D" id="3.30.160.60">
    <property type="entry name" value="Classic Zinc Finger"/>
    <property type="match status" value="1"/>
</dbReference>
<organism evidence="4 5">
    <name type="scientific">Handroanthus impetiginosus</name>
    <dbReference type="NCBI Taxonomy" id="429701"/>
    <lineage>
        <taxon>Eukaryota</taxon>
        <taxon>Viridiplantae</taxon>
        <taxon>Streptophyta</taxon>
        <taxon>Embryophyta</taxon>
        <taxon>Tracheophyta</taxon>
        <taxon>Spermatophyta</taxon>
        <taxon>Magnoliopsida</taxon>
        <taxon>eudicotyledons</taxon>
        <taxon>Gunneridae</taxon>
        <taxon>Pentapetalae</taxon>
        <taxon>asterids</taxon>
        <taxon>lamiids</taxon>
        <taxon>Lamiales</taxon>
        <taxon>Bignoniaceae</taxon>
        <taxon>Crescentiina</taxon>
        <taxon>Tabebuia alliance</taxon>
        <taxon>Handroanthus</taxon>
    </lineage>
</organism>
<dbReference type="EMBL" id="NKXS01004352">
    <property type="protein sequence ID" value="PIN06645.1"/>
    <property type="molecule type" value="Genomic_DNA"/>
</dbReference>
<keyword evidence="1" id="KW-0479">Metal-binding</keyword>
<protein>
    <recommendedName>
        <fullName evidence="3">B box-type domain-containing protein</fullName>
    </recommendedName>
</protein>
<dbReference type="Pfam" id="PF04640">
    <property type="entry name" value="PLATZ"/>
    <property type="match status" value="1"/>
</dbReference>
<keyword evidence="5" id="KW-1185">Reference proteome</keyword>
<dbReference type="PROSITE" id="PS50119">
    <property type="entry name" value="ZF_BBOX"/>
    <property type="match status" value="1"/>
</dbReference>
<keyword evidence="1" id="KW-0863">Zinc-finger</keyword>
<feature type="compositionally biased region" description="Polar residues" evidence="2">
    <location>
        <begin position="162"/>
        <end position="171"/>
    </location>
</feature>
<dbReference type="InterPro" id="IPR000315">
    <property type="entry name" value="Znf_B-box"/>
</dbReference>
<dbReference type="GO" id="GO:0008270">
    <property type="term" value="F:zinc ion binding"/>
    <property type="evidence" value="ECO:0007669"/>
    <property type="project" value="UniProtKB-KW"/>
</dbReference>
<dbReference type="InterPro" id="IPR006734">
    <property type="entry name" value="PLATZ"/>
</dbReference>
<reference evidence="5" key="1">
    <citation type="journal article" date="2018" name="Gigascience">
        <title>Genome assembly of the Pink Ipe (Handroanthus impetiginosus, Bignoniaceae), a highly valued, ecologically keystone Neotropical timber forest tree.</title>
        <authorList>
            <person name="Silva-Junior O.B."/>
            <person name="Grattapaglia D."/>
            <person name="Novaes E."/>
            <person name="Collevatti R.G."/>
        </authorList>
    </citation>
    <scope>NUCLEOTIDE SEQUENCE [LARGE SCALE GENOMIC DNA]</scope>
    <source>
        <strain evidence="5">cv. UFG-1</strain>
    </source>
</reference>
<evidence type="ECO:0000256" key="1">
    <source>
        <dbReference type="PROSITE-ProRule" id="PRU00024"/>
    </source>
</evidence>
<dbReference type="CDD" id="cd19756">
    <property type="entry name" value="Bbox2"/>
    <property type="match status" value="1"/>
</dbReference>
<evidence type="ECO:0000256" key="2">
    <source>
        <dbReference type="SAM" id="MobiDB-lite"/>
    </source>
</evidence>
<dbReference type="OrthoDB" id="890219at2759"/>
<dbReference type="Proteomes" id="UP000231279">
    <property type="component" value="Unassembled WGS sequence"/>
</dbReference>
<feature type="compositionally biased region" description="Basic and acidic residues" evidence="2">
    <location>
        <begin position="172"/>
        <end position="181"/>
    </location>
</feature>
<feature type="domain" description="B box-type" evidence="3">
    <location>
        <begin position="37"/>
        <end position="77"/>
    </location>
</feature>
<keyword evidence="1" id="KW-0862">Zinc</keyword>
<dbReference type="AlphaFoldDB" id="A0A2G9GN48"/>
<sequence>MGTSSIEVMKQANEAIKHDNLPKWLDSFLGKAFFDTCPADHGSRNKDLNRYCITCDILTCKDCVASGHHDQHQLLTIYKHVYQNAVPVDQMENHIDCKKIQHYRCNKKLVLSLTPLPHNGSGALLVGDGACHACKRKLTDHVRFHFCSIICQVQALARERSNIQPSTSSSLRRGDEIEKPINYRRRSRKGVPHRAPLF</sequence>
<gene>
    <name evidence="4" type="ORF">CDL12_20804</name>
</gene>
<feature type="region of interest" description="Disordered" evidence="2">
    <location>
        <begin position="162"/>
        <end position="198"/>
    </location>
</feature>
<dbReference type="PANTHER" id="PTHR31065:SF9">
    <property type="entry name" value="TRANSCRIPTION FACTOR FAMILY PROTEIN, PUTATIVE-RELATED"/>
    <property type="match status" value="1"/>
</dbReference>
<evidence type="ECO:0000259" key="3">
    <source>
        <dbReference type="PROSITE" id="PS50119"/>
    </source>
</evidence>
<dbReference type="SUPFAM" id="SSF57845">
    <property type="entry name" value="B-box zinc-binding domain"/>
    <property type="match status" value="1"/>
</dbReference>
<feature type="compositionally biased region" description="Basic residues" evidence="2">
    <location>
        <begin position="182"/>
        <end position="192"/>
    </location>
</feature>
<proteinExistence type="predicted"/>
<evidence type="ECO:0000313" key="5">
    <source>
        <dbReference type="Proteomes" id="UP000231279"/>
    </source>
</evidence>
<accession>A0A2G9GN48</accession>
<name>A0A2G9GN48_9LAMI</name>